<dbReference type="PANTHER" id="PTHR44520">
    <property type="entry name" value="RESPONSE REGULATOR RCP1-RELATED"/>
    <property type="match status" value="1"/>
</dbReference>
<keyword evidence="1" id="KW-0597">Phosphoprotein</keyword>
<feature type="modified residue" description="4-aspartylphosphate" evidence="1">
    <location>
        <position position="71"/>
    </location>
</feature>
<dbReference type="Proteomes" id="UP000219689">
    <property type="component" value="Unassembled WGS sequence"/>
</dbReference>
<gene>
    <name evidence="3" type="ORF">CP557_08695</name>
</gene>
<name>A0A2A5QUX3_9EURY</name>
<reference evidence="3 4" key="1">
    <citation type="submission" date="2017-09" db="EMBL/GenBank/DDBJ databases">
        <title>Genome sequences of Natrinema ejinorence JCM 13890T.</title>
        <authorList>
            <person name="Roh S.W."/>
            <person name="Kim Y.B."/>
            <person name="Kim J.Y."/>
        </authorList>
    </citation>
    <scope>NUCLEOTIDE SEQUENCE [LARGE SCALE GENOMIC DNA]</scope>
    <source>
        <strain evidence="3 4">JCM 13890</strain>
    </source>
</reference>
<proteinExistence type="predicted"/>
<feature type="domain" description="Response regulatory" evidence="2">
    <location>
        <begin position="16"/>
        <end position="138"/>
    </location>
</feature>
<organism evidence="3 4">
    <name type="scientific">Natrinema ejinorense</name>
    <dbReference type="NCBI Taxonomy" id="373386"/>
    <lineage>
        <taxon>Archaea</taxon>
        <taxon>Methanobacteriati</taxon>
        <taxon>Methanobacteriota</taxon>
        <taxon>Stenosarchaea group</taxon>
        <taxon>Halobacteria</taxon>
        <taxon>Halobacteriales</taxon>
        <taxon>Natrialbaceae</taxon>
        <taxon>Natrinema</taxon>
    </lineage>
</organism>
<dbReference type="GO" id="GO:0000160">
    <property type="term" value="P:phosphorelay signal transduction system"/>
    <property type="evidence" value="ECO:0007669"/>
    <property type="project" value="InterPro"/>
</dbReference>
<protein>
    <submittedName>
        <fullName evidence="3">Response regulator</fullName>
    </submittedName>
</protein>
<evidence type="ECO:0000313" key="3">
    <source>
        <dbReference type="EMBL" id="PCR90583.1"/>
    </source>
</evidence>
<dbReference type="InterPro" id="IPR001789">
    <property type="entry name" value="Sig_transdc_resp-reg_receiver"/>
</dbReference>
<dbReference type="PANTHER" id="PTHR44520:SF2">
    <property type="entry name" value="RESPONSE REGULATOR RCP1"/>
    <property type="match status" value="1"/>
</dbReference>
<evidence type="ECO:0000259" key="2">
    <source>
        <dbReference type="PROSITE" id="PS50110"/>
    </source>
</evidence>
<dbReference type="Gene3D" id="3.40.50.2300">
    <property type="match status" value="1"/>
</dbReference>
<dbReference type="InterPro" id="IPR011006">
    <property type="entry name" value="CheY-like_superfamily"/>
</dbReference>
<evidence type="ECO:0000313" key="4">
    <source>
        <dbReference type="Proteomes" id="UP000219689"/>
    </source>
</evidence>
<dbReference type="EMBL" id="NXNI01000001">
    <property type="protein sequence ID" value="PCR90583.1"/>
    <property type="molecule type" value="Genomic_DNA"/>
</dbReference>
<sequence length="152" mass="17158">MYDTPSYQSYSDDKIDILLVEDNPVDVRLTEEAFKTAEQEIALQTVTNGDDAVEFLQQSSDTDLPDLVLLDLNLPGRDGCDVLEVIRDDPRLRPLPVLMLTSSEADEDVARCYDARANSYLTKPTDPAEFISLVDIFARFWVEKVHLPPIPQ</sequence>
<dbReference type="CDD" id="cd17557">
    <property type="entry name" value="REC_Rcp-like"/>
    <property type="match status" value="1"/>
</dbReference>
<dbReference type="PROSITE" id="PS50110">
    <property type="entry name" value="RESPONSE_REGULATORY"/>
    <property type="match status" value="1"/>
</dbReference>
<keyword evidence="4" id="KW-1185">Reference proteome</keyword>
<dbReference type="SMART" id="SM00448">
    <property type="entry name" value="REC"/>
    <property type="match status" value="1"/>
</dbReference>
<dbReference type="RefSeq" id="WP_097379533.1">
    <property type="nucleotide sequence ID" value="NZ_NXNI01000001.1"/>
</dbReference>
<dbReference type="Pfam" id="PF00072">
    <property type="entry name" value="Response_reg"/>
    <property type="match status" value="1"/>
</dbReference>
<evidence type="ECO:0000256" key="1">
    <source>
        <dbReference type="PROSITE-ProRule" id="PRU00169"/>
    </source>
</evidence>
<accession>A0A2A5QUX3</accession>
<dbReference type="InterPro" id="IPR052893">
    <property type="entry name" value="TCS_response_regulator"/>
</dbReference>
<dbReference type="AlphaFoldDB" id="A0A2A5QUX3"/>
<comment type="caution">
    <text evidence="3">The sequence shown here is derived from an EMBL/GenBank/DDBJ whole genome shotgun (WGS) entry which is preliminary data.</text>
</comment>
<dbReference type="SUPFAM" id="SSF52172">
    <property type="entry name" value="CheY-like"/>
    <property type="match status" value="1"/>
</dbReference>
<dbReference type="OrthoDB" id="9652at2157"/>